<dbReference type="SUPFAM" id="SSF51197">
    <property type="entry name" value="Clavaminate synthase-like"/>
    <property type="match status" value="1"/>
</dbReference>
<evidence type="ECO:0000256" key="4">
    <source>
        <dbReference type="ARBA" id="ARBA00022964"/>
    </source>
</evidence>
<evidence type="ECO:0000259" key="8">
    <source>
        <dbReference type="PROSITE" id="PS51471"/>
    </source>
</evidence>
<protein>
    <submittedName>
        <fullName evidence="9">Predicted protein</fullName>
    </submittedName>
</protein>
<gene>
    <name evidence="9" type="ORF">MICPUCDRAFT_60272</name>
</gene>
<dbReference type="EMBL" id="GG663742">
    <property type="protein sequence ID" value="EEH55514.1"/>
    <property type="molecule type" value="Genomic_DNA"/>
</dbReference>
<dbReference type="Gene3D" id="2.60.120.590">
    <property type="entry name" value="Alpha-ketoglutarate-dependent dioxygenase AlkB-like"/>
    <property type="match status" value="1"/>
</dbReference>
<dbReference type="OMA" id="KSPKTKW"/>
<dbReference type="KEGG" id="mpp:MICPUCDRAFT_60272"/>
<evidence type="ECO:0000256" key="2">
    <source>
        <dbReference type="ARBA" id="ARBA00007879"/>
    </source>
</evidence>
<dbReference type="GO" id="GO:0046872">
    <property type="term" value="F:metal ion binding"/>
    <property type="evidence" value="ECO:0007669"/>
    <property type="project" value="UniProtKB-KW"/>
</dbReference>
<dbReference type="AlphaFoldDB" id="C1MXS7"/>
<dbReference type="GeneID" id="9685886"/>
<comment type="similarity">
    <text evidence="2">Belongs to the alkB family.</text>
</comment>
<keyword evidence="5" id="KW-0560">Oxidoreductase</keyword>
<comment type="subcellular location">
    <subcellularLocation>
        <location evidence="1">Nucleus</location>
    </subcellularLocation>
</comment>
<dbReference type="InterPro" id="IPR037151">
    <property type="entry name" value="AlkB-like_sf"/>
</dbReference>
<keyword evidence="4" id="KW-0223">Dioxygenase</keyword>
<dbReference type="Pfam" id="PF13532">
    <property type="entry name" value="2OG-FeII_Oxy_2"/>
    <property type="match status" value="1"/>
</dbReference>
<dbReference type="PANTHER" id="PTHR46030">
    <property type="entry name" value="ALPHA-KETOGLUTARATE-DEPENDENT DIOXYGENASE ALKB HOMOLOG 6"/>
    <property type="match status" value="1"/>
</dbReference>
<keyword evidence="6" id="KW-0408">Iron</keyword>
<dbReference type="OrthoDB" id="412814at2759"/>
<keyword evidence="7" id="KW-0539">Nucleus</keyword>
<keyword evidence="10" id="KW-1185">Reference proteome</keyword>
<evidence type="ECO:0000256" key="1">
    <source>
        <dbReference type="ARBA" id="ARBA00004123"/>
    </source>
</evidence>
<name>C1MXS7_MICPC</name>
<dbReference type="PANTHER" id="PTHR46030:SF1">
    <property type="entry name" value="ALPHA-KETOGLUTARATE-DEPENDENT DIOXYGENASE ALKB HOMOLOG 6"/>
    <property type="match status" value="1"/>
</dbReference>
<dbReference type="GO" id="GO:0005634">
    <property type="term" value="C:nucleus"/>
    <property type="evidence" value="ECO:0007669"/>
    <property type="project" value="UniProtKB-SubCell"/>
</dbReference>
<evidence type="ECO:0000313" key="10">
    <source>
        <dbReference type="Proteomes" id="UP000001876"/>
    </source>
</evidence>
<evidence type="ECO:0000256" key="3">
    <source>
        <dbReference type="ARBA" id="ARBA00022723"/>
    </source>
</evidence>
<evidence type="ECO:0000256" key="7">
    <source>
        <dbReference type="ARBA" id="ARBA00023242"/>
    </source>
</evidence>
<accession>C1MXS7</accession>
<dbReference type="Proteomes" id="UP000001876">
    <property type="component" value="Unassembled WGS sequence"/>
</dbReference>
<dbReference type="GO" id="GO:0051213">
    <property type="term" value="F:dioxygenase activity"/>
    <property type="evidence" value="ECO:0007669"/>
    <property type="project" value="UniProtKB-KW"/>
</dbReference>
<proteinExistence type="inferred from homology"/>
<sequence>MNGRRTPIRVSRSIFSEIFARSHSVLSQSTTREYAYGLTEAVLVSELGSRNSPRSGLARGMDAHALARAPVPGVYLLYDFDTAAEESYLLSRVDNEPKTRWTTVSDRRVLQFGGRPTATKHGMIAEKIPEWLLDAFYTLVPIRPHPRVREDLNHVLVNAYEPGRGIMPHEDGPLYDPAVAIVSLGASATMRFTPRRRDDADADAADGGGGRASDAAAAFGVWLPPRSLLVFTGAAYTEYLHGIEDVAEDVVDESVANRDAAAKAVGGGGGADGPLVIPRERARVSLTCRRVLKTRKILAF</sequence>
<feature type="domain" description="Fe2OG dioxygenase" evidence="8">
    <location>
        <begin position="151"/>
        <end position="292"/>
    </location>
</feature>
<evidence type="ECO:0000313" key="9">
    <source>
        <dbReference type="EMBL" id="EEH55514.1"/>
    </source>
</evidence>
<dbReference type="InterPro" id="IPR005123">
    <property type="entry name" value="Oxoglu/Fe-dep_dioxygenase_dom"/>
</dbReference>
<dbReference type="RefSeq" id="XP_003060745.1">
    <property type="nucleotide sequence ID" value="XM_003060699.1"/>
</dbReference>
<keyword evidence="3" id="KW-0479">Metal-binding</keyword>
<dbReference type="eggNOG" id="KOG3200">
    <property type="taxonomic scope" value="Eukaryota"/>
</dbReference>
<reference evidence="9 10" key="1">
    <citation type="journal article" date="2009" name="Science">
        <title>Green evolution and dynamic adaptations revealed by genomes of the marine picoeukaryotes Micromonas.</title>
        <authorList>
            <person name="Worden A.Z."/>
            <person name="Lee J.H."/>
            <person name="Mock T."/>
            <person name="Rouze P."/>
            <person name="Simmons M.P."/>
            <person name="Aerts A.L."/>
            <person name="Allen A.E."/>
            <person name="Cuvelier M.L."/>
            <person name="Derelle E."/>
            <person name="Everett M.V."/>
            <person name="Foulon E."/>
            <person name="Grimwood J."/>
            <person name="Gundlach H."/>
            <person name="Henrissat B."/>
            <person name="Napoli C."/>
            <person name="McDonald S.M."/>
            <person name="Parker M.S."/>
            <person name="Rombauts S."/>
            <person name="Salamov A."/>
            <person name="Von Dassow P."/>
            <person name="Badger J.H."/>
            <person name="Coutinho P.M."/>
            <person name="Demir E."/>
            <person name="Dubchak I."/>
            <person name="Gentemann C."/>
            <person name="Eikrem W."/>
            <person name="Gready J.E."/>
            <person name="John U."/>
            <person name="Lanier W."/>
            <person name="Lindquist E.A."/>
            <person name="Lucas S."/>
            <person name="Mayer K.F."/>
            <person name="Moreau H."/>
            <person name="Not F."/>
            <person name="Otillar R."/>
            <person name="Panaud O."/>
            <person name="Pangilinan J."/>
            <person name="Paulsen I."/>
            <person name="Piegu B."/>
            <person name="Poliakov A."/>
            <person name="Robbens S."/>
            <person name="Schmutz J."/>
            <person name="Toulza E."/>
            <person name="Wyss T."/>
            <person name="Zelensky A."/>
            <person name="Zhou K."/>
            <person name="Armbrust E.V."/>
            <person name="Bhattacharya D."/>
            <person name="Goodenough U.W."/>
            <person name="Van de Peer Y."/>
            <person name="Grigoriev I.V."/>
        </authorList>
    </citation>
    <scope>NUCLEOTIDE SEQUENCE [LARGE SCALE GENOMIC DNA]</scope>
    <source>
        <strain evidence="9 10">CCMP1545</strain>
    </source>
</reference>
<dbReference type="InterPro" id="IPR027450">
    <property type="entry name" value="AlkB-like"/>
</dbReference>
<evidence type="ECO:0000256" key="6">
    <source>
        <dbReference type="ARBA" id="ARBA00023004"/>
    </source>
</evidence>
<evidence type="ECO:0000256" key="5">
    <source>
        <dbReference type="ARBA" id="ARBA00023002"/>
    </source>
</evidence>
<dbReference type="InterPro" id="IPR032862">
    <property type="entry name" value="ALKBH6"/>
</dbReference>
<organism evidence="10">
    <name type="scientific">Micromonas pusilla (strain CCMP1545)</name>
    <name type="common">Picoplanktonic green alga</name>
    <dbReference type="NCBI Taxonomy" id="564608"/>
    <lineage>
        <taxon>Eukaryota</taxon>
        <taxon>Viridiplantae</taxon>
        <taxon>Chlorophyta</taxon>
        <taxon>Mamiellophyceae</taxon>
        <taxon>Mamiellales</taxon>
        <taxon>Mamiellaceae</taxon>
        <taxon>Micromonas</taxon>
    </lineage>
</organism>
<dbReference type="PROSITE" id="PS51471">
    <property type="entry name" value="FE2OG_OXY"/>
    <property type="match status" value="1"/>
</dbReference>